<evidence type="ECO:0000256" key="3">
    <source>
        <dbReference type="ARBA" id="ARBA00022833"/>
    </source>
</evidence>
<evidence type="ECO:0000256" key="2">
    <source>
        <dbReference type="ARBA" id="ARBA00022771"/>
    </source>
</evidence>
<dbReference type="AlphaFoldDB" id="A0AAD7CEY1"/>
<dbReference type="EMBL" id="JARKIF010000002">
    <property type="protein sequence ID" value="KAJ7646958.1"/>
    <property type="molecule type" value="Genomic_DNA"/>
</dbReference>
<organism evidence="6 7">
    <name type="scientific">Roridomyces roridus</name>
    <dbReference type="NCBI Taxonomy" id="1738132"/>
    <lineage>
        <taxon>Eukaryota</taxon>
        <taxon>Fungi</taxon>
        <taxon>Dikarya</taxon>
        <taxon>Basidiomycota</taxon>
        <taxon>Agaricomycotina</taxon>
        <taxon>Agaricomycetes</taxon>
        <taxon>Agaricomycetidae</taxon>
        <taxon>Agaricales</taxon>
        <taxon>Marasmiineae</taxon>
        <taxon>Mycenaceae</taxon>
        <taxon>Roridomyces</taxon>
    </lineage>
</organism>
<evidence type="ECO:0000256" key="4">
    <source>
        <dbReference type="PROSITE-ProRule" id="PRU00134"/>
    </source>
</evidence>
<accession>A0AAD7CEY1</accession>
<comment type="caution">
    <text evidence="6">The sequence shown here is derived from an EMBL/GenBank/DDBJ whole genome shotgun (WGS) entry which is preliminary data.</text>
</comment>
<evidence type="ECO:0000259" key="5">
    <source>
        <dbReference type="PROSITE" id="PS50865"/>
    </source>
</evidence>
<dbReference type="PROSITE" id="PS50865">
    <property type="entry name" value="ZF_MYND_2"/>
    <property type="match status" value="1"/>
</dbReference>
<keyword evidence="7" id="KW-1185">Reference proteome</keyword>
<dbReference type="Gene3D" id="6.10.140.2220">
    <property type="match status" value="1"/>
</dbReference>
<evidence type="ECO:0000256" key="1">
    <source>
        <dbReference type="ARBA" id="ARBA00022723"/>
    </source>
</evidence>
<evidence type="ECO:0000313" key="6">
    <source>
        <dbReference type="EMBL" id="KAJ7646958.1"/>
    </source>
</evidence>
<dbReference type="Pfam" id="PF01753">
    <property type="entry name" value="zf-MYND"/>
    <property type="match status" value="1"/>
</dbReference>
<keyword evidence="2 4" id="KW-0863">Zinc-finger</keyword>
<dbReference type="GO" id="GO:0008270">
    <property type="term" value="F:zinc ion binding"/>
    <property type="evidence" value="ECO:0007669"/>
    <property type="project" value="UniProtKB-KW"/>
</dbReference>
<reference evidence="6" key="1">
    <citation type="submission" date="2023-03" db="EMBL/GenBank/DDBJ databases">
        <title>Massive genome expansion in bonnet fungi (Mycena s.s.) driven by repeated elements and novel gene families across ecological guilds.</title>
        <authorList>
            <consortium name="Lawrence Berkeley National Laboratory"/>
            <person name="Harder C.B."/>
            <person name="Miyauchi S."/>
            <person name="Viragh M."/>
            <person name="Kuo A."/>
            <person name="Thoen E."/>
            <person name="Andreopoulos B."/>
            <person name="Lu D."/>
            <person name="Skrede I."/>
            <person name="Drula E."/>
            <person name="Henrissat B."/>
            <person name="Morin E."/>
            <person name="Kohler A."/>
            <person name="Barry K."/>
            <person name="LaButti K."/>
            <person name="Morin E."/>
            <person name="Salamov A."/>
            <person name="Lipzen A."/>
            <person name="Mereny Z."/>
            <person name="Hegedus B."/>
            <person name="Baldrian P."/>
            <person name="Stursova M."/>
            <person name="Weitz H."/>
            <person name="Taylor A."/>
            <person name="Grigoriev I.V."/>
            <person name="Nagy L.G."/>
            <person name="Martin F."/>
            <person name="Kauserud H."/>
        </authorList>
    </citation>
    <scope>NUCLEOTIDE SEQUENCE</scope>
    <source>
        <strain evidence="6">9284</strain>
    </source>
</reference>
<dbReference type="InterPro" id="IPR002893">
    <property type="entry name" value="Znf_MYND"/>
</dbReference>
<sequence>MGRGHPEIHDFPKIFLYNSGAAGKKLVVVPDIVGLIGRLWTENLALANNTVHDELIFIIQCILENRKTDSVLSVLIDAVGGAKTFMEAALDRFRRLSSVGQVVVEDIAPQLMFISFLTENLMILHDVMHEVDVFSATLPAIGSLTQRAEGSIIGLLQTLYDARIAFLYSEDTKALVKAVEFILKHVIALSLVFRSVLHAVERSDSVFIDYAEYRSEIDVPALPEWETFYNYYLITFASRNSLDRVFRAGCGLSACAKRDDNGDFKRCGKCQHETYCSKECQQLAWREQILLRQARQIIRGPLLCPVSDREFVRKMAIFEVHQHMKTLWERIQSHPTLAAPNADLMFQVDFTTVEKDITVAPVDESMDPSQRRGKAFVFGKVKAGREVYMVLAQMTGMFMLKKSL</sequence>
<feature type="domain" description="MYND-type" evidence="5">
    <location>
        <begin position="252"/>
        <end position="304"/>
    </location>
</feature>
<keyword evidence="1" id="KW-0479">Metal-binding</keyword>
<proteinExistence type="predicted"/>
<evidence type="ECO:0000313" key="7">
    <source>
        <dbReference type="Proteomes" id="UP001221142"/>
    </source>
</evidence>
<keyword evidence="3" id="KW-0862">Zinc</keyword>
<dbReference type="SUPFAM" id="SSF144232">
    <property type="entry name" value="HIT/MYND zinc finger-like"/>
    <property type="match status" value="1"/>
</dbReference>
<dbReference type="Proteomes" id="UP001221142">
    <property type="component" value="Unassembled WGS sequence"/>
</dbReference>
<protein>
    <recommendedName>
        <fullName evidence="5">MYND-type domain-containing protein</fullName>
    </recommendedName>
</protein>
<name>A0AAD7CEY1_9AGAR</name>
<gene>
    <name evidence="6" type="ORF">FB45DRAFT_860347</name>
</gene>